<keyword evidence="3 9" id="KW-0808">Transferase</keyword>
<comment type="similarity">
    <text evidence="9">Belongs to the radical SAM superfamily. Lipoyl synthase family.</text>
</comment>
<feature type="binding site" evidence="9">
    <location>
        <position position="90"/>
    </location>
    <ligand>
        <name>[4Fe-4S] cluster</name>
        <dbReference type="ChEBI" id="CHEBI:49883"/>
        <label>1</label>
    </ligand>
</feature>
<dbReference type="GO" id="GO:0051539">
    <property type="term" value="F:4 iron, 4 sulfur cluster binding"/>
    <property type="evidence" value="ECO:0007669"/>
    <property type="project" value="UniProtKB-UniRule"/>
</dbReference>
<sequence length="356" mass="39792">MLRSRFIPQILKTHPICSLAISGRPFSITIDPSSCGAKQYDGKLKLEEGQSRLHLPPWLRREVPTGANYQRLKSSLRKLRLHTVCEEAKCPNVGECWGGGEDGVATATVMLLGDTCTRACRFCSVRTALRPPTLDPEEPVKTAEAIAEWGLNYVVLTSVDSVLLPDDLPDGGSAHIARTITEIKQRNPAILVEALVPDFCGDKQCIQRIVDSGVDVYAHNVETVLRLTPYVRDPRAKYDQSMHCLQYAKIYKKDIVTKSSIMLGLGETEDEIVTTMKDLRDHDVDCLTLGQYMQPTKRHLLVKEFVTPETFQRLKKIGDQLGFLYTASGPLVRSSYRAGEFFLKNIVSKRRLEAAS</sequence>
<comment type="cofactor">
    <cofactor evidence="9">
        <name>[4Fe-4S] cluster</name>
        <dbReference type="ChEBI" id="CHEBI:49883"/>
    </cofactor>
    <text evidence="9">Binds 2 [4Fe-4S] clusters per subunit. One cluster is coordinated with 3 cysteines and an exchangeable S-adenosyl-L-methionine.</text>
</comment>
<dbReference type="HAMAP" id="MF_00206">
    <property type="entry name" value="Lipoyl_synth"/>
    <property type="match status" value="1"/>
</dbReference>
<dbReference type="PANTHER" id="PTHR10949:SF0">
    <property type="entry name" value="LIPOYL SYNTHASE, MITOCHONDRIAL"/>
    <property type="match status" value="1"/>
</dbReference>
<comment type="subcellular location">
    <subcellularLocation>
        <location evidence="1 9">Mitochondrion</location>
    </subcellularLocation>
</comment>
<dbReference type="NCBIfam" id="NF009544">
    <property type="entry name" value="PRK12928.1"/>
    <property type="match status" value="1"/>
</dbReference>
<feature type="domain" description="Radical SAM core" evidence="10">
    <location>
        <begin position="101"/>
        <end position="324"/>
    </location>
</feature>
<dbReference type="InterPro" id="IPR031691">
    <property type="entry name" value="LIAS_N"/>
</dbReference>
<dbReference type="SFLD" id="SFLDF00271">
    <property type="entry name" value="lipoyl_synthase"/>
    <property type="match status" value="1"/>
</dbReference>
<name>A0A077ZJN0_TRITR</name>
<reference evidence="11" key="2">
    <citation type="submission" date="2014-03" db="EMBL/GenBank/DDBJ databases">
        <title>The whipworm genome and dual-species transcriptomics of an intimate host-pathogen interaction.</title>
        <authorList>
            <person name="Foth B.J."/>
            <person name="Tsai I.J."/>
            <person name="Reid A.J."/>
            <person name="Bancroft A.J."/>
            <person name="Nichol S."/>
            <person name="Tracey A."/>
            <person name="Holroyd N."/>
            <person name="Cotton J.A."/>
            <person name="Stanley E.J."/>
            <person name="Zarowiecki M."/>
            <person name="Liu J.Z."/>
            <person name="Huckvale T."/>
            <person name="Cooper P.J."/>
            <person name="Grencis R.K."/>
            <person name="Berriman M."/>
        </authorList>
    </citation>
    <scope>NUCLEOTIDE SEQUENCE [LARGE SCALE GENOMIC DNA]</scope>
</reference>
<feature type="binding site" evidence="9">
    <location>
        <position position="116"/>
    </location>
    <ligand>
        <name>[4Fe-4S] cluster</name>
        <dbReference type="ChEBI" id="CHEBI:49883"/>
        <label>2</label>
        <note>4Fe-4S-S-AdoMet</note>
    </ligand>
</feature>
<reference evidence="11" key="1">
    <citation type="submission" date="2014-01" db="EMBL/GenBank/DDBJ databases">
        <authorList>
            <person name="Aslett M."/>
        </authorList>
    </citation>
    <scope>NUCLEOTIDE SEQUENCE</scope>
</reference>
<evidence type="ECO:0000256" key="6">
    <source>
        <dbReference type="ARBA" id="ARBA00023004"/>
    </source>
</evidence>
<organism evidence="11 12">
    <name type="scientific">Trichuris trichiura</name>
    <name type="common">Whipworm</name>
    <name type="synonym">Trichocephalus trichiurus</name>
    <dbReference type="NCBI Taxonomy" id="36087"/>
    <lineage>
        <taxon>Eukaryota</taxon>
        <taxon>Metazoa</taxon>
        <taxon>Ecdysozoa</taxon>
        <taxon>Nematoda</taxon>
        <taxon>Enoplea</taxon>
        <taxon>Dorylaimia</taxon>
        <taxon>Trichinellida</taxon>
        <taxon>Trichuridae</taxon>
        <taxon>Trichuris</taxon>
    </lineage>
</organism>
<dbReference type="CDD" id="cd01335">
    <property type="entry name" value="Radical_SAM"/>
    <property type="match status" value="1"/>
</dbReference>
<gene>
    <name evidence="11" type="ORF">TTRE_0000897501</name>
</gene>
<keyword evidence="4 9" id="KW-0949">S-adenosyl-L-methionine</keyword>
<evidence type="ECO:0000256" key="2">
    <source>
        <dbReference type="ARBA" id="ARBA00022485"/>
    </source>
</evidence>
<dbReference type="Pfam" id="PF16881">
    <property type="entry name" value="LIAS_N"/>
    <property type="match status" value="1"/>
</dbReference>
<feature type="binding site" evidence="9">
    <location>
        <position position="123"/>
    </location>
    <ligand>
        <name>[4Fe-4S] cluster</name>
        <dbReference type="ChEBI" id="CHEBI:49883"/>
        <label>2</label>
        <note>4Fe-4S-S-AdoMet</note>
    </ligand>
</feature>
<evidence type="ECO:0000256" key="1">
    <source>
        <dbReference type="ARBA" id="ARBA00004173"/>
    </source>
</evidence>
<dbReference type="SUPFAM" id="SSF102114">
    <property type="entry name" value="Radical SAM enzymes"/>
    <property type="match status" value="1"/>
</dbReference>
<dbReference type="OrthoDB" id="3231at2759"/>
<dbReference type="InterPro" id="IPR003698">
    <property type="entry name" value="Lipoyl_synth"/>
</dbReference>
<keyword evidence="6 9" id="KW-0408">Iron</keyword>
<accession>A0A077ZJN0</accession>
<dbReference type="NCBIfam" id="NF004019">
    <property type="entry name" value="PRK05481.1"/>
    <property type="match status" value="1"/>
</dbReference>
<dbReference type="EMBL" id="HG807217">
    <property type="protein sequence ID" value="CDW60587.1"/>
    <property type="molecule type" value="Genomic_DNA"/>
</dbReference>
<dbReference type="SFLD" id="SFLDS00029">
    <property type="entry name" value="Radical_SAM"/>
    <property type="match status" value="1"/>
</dbReference>
<evidence type="ECO:0000256" key="4">
    <source>
        <dbReference type="ARBA" id="ARBA00022691"/>
    </source>
</evidence>
<evidence type="ECO:0000256" key="9">
    <source>
        <dbReference type="HAMAP-Rule" id="MF_03123"/>
    </source>
</evidence>
<evidence type="ECO:0000256" key="7">
    <source>
        <dbReference type="ARBA" id="ARBA00023014"/>
    </source>
</evidence>
<evidence type="ECO:0000259" key="10">
    <source>
        <dbReference type="PROSITE" id="PS51918"/>
    </source>
</evidence>
<evidence type="ECO:0000256" key="3">
    <source>
        <dbReference type="ARBA" id="ARBA00022679"/>
    </source>
</evidence>
<dbReference type="GO" id="GO:0005739">
    <property type="term" value="C:mitochondrion"/>
    <property type="evidence" value="ECO:0007669"/>
    <property type="project" value="UniProtKB-SubCell"/>
</dbReference>
<feature type="binding site" evidence="9">
    <location>
        <position position="85"/>
    </location>
    <ligand>
        <name>[4Fe-4S] cluster</name>
        <dbReference type="ChEBI" id="CHEBI:49883"/>
        <label>1</label>
    </ligand>
</feature>
<dbReference type="AlphaFoldDB" id="A0A077ZJN0"/>
<comment type="pathway">
    <text evidence="9">Protein modification; protein lipoylation via endogenous pathway; protein N(6)-(lipoyl)lysine from octanoyl-[acyl-carrier-protein]: step 2/2.</text>
</comment>
<feature type="binding site" evidence="9">
    <location>
        <position position="96"/>
    </location>
    <ligand>
        <name>[4Fe-4S] cluster</name>
        <dbReference type="ChEBI" id="CHEBI:49883"/>
        <label>1</label>
    </ligand>
</feature>
<dbReference type="InterPro" id="IPR058240">
    <property type="entry name" value="rSAM_sf"/>
</dbReference>
<evidence type="ECO:0000256" key="5">
    <source>
        <dbReference type="ARBA" id="ARBA00022723"/>
    </source>
</evidence>
<dbReference type="SFLD" id="SFLDG01058">
    <property type="entry name" value="lipoyl_synthase_like"/>
    <property type="match status" value="1"/>
</dbReference>
<dbReference type="InterPro" id="IPR007197">
    <property type="entry name" value="rSAM"/>
</dbReference>
<dbReference type="PIRSF" id="PIRSF005963">
    <property type="entry name" value="Lipoyl_synth"/>
    <property type="match status" value="1"/>
</dbReference>
<evidence type="ECO:0000313" key="11">
    <source>
        <dbReference type="EMBL" id="CDW60587.1"/>
    </source>
</evidence>
<keyword evidence="12" id="KW-1185">Reference proteome</keyword>
<proteinExistence type="inferred from homology"/>
<comment type="catalytic activity">
    <reaction evidence="8 9">
        <text>[[Fe-S] cluster scaffold protein carrying a second [4Fe-4S](2+) cluster] + N(6)-octanoyl-L-lysyl-[protein] + 2 oxidized [2Fe-2S]-[ferredoxin] + 2 S-adenosyl-L-methionine + 4 H(+) = [[Fe-S] cluster scaffold protein] + N(6)-[(R)-dihydrolipoyl]-L-lysyl-[protein] + 4 Fe(3+) + 2 hydrogen sulfide + 2 5'-deoxyadenosine + 2 L-methionine + 2 reduced [2Fe-2S]-[ferredoxin]</text>
        <dbReference type="Rhea" id="RHEA:16585"/>
        <dbReference type="Rhea" id="RHEA-COMP:9928"/>
        <dbReference type="Rhea" id="RHEA-COMP:10000"/>
        <dbReference type="Rhea" id="RHEA-COMP:10001"/>
        <dbReference type="Rhea" id="RHEA-COMP:10475"/>
        <dbReference type="Rhea" id="RHEA-COMP:14568"/>
        <dbReference type="Rhea" id="RHEA-COMP:14569"/>
        <dbReference type="ChEBI" id="CHEBI:15378"/>
        <dbReference type="ChEBI" id="CHEBI:17319"/>
        <dbReference type="ChEBI" id="CHEBI:29034"/>
        <dbReference type="ChEBI" id="CHEBI:29919"/>
        <dbReference type="ChEBI" id="CHEBI:33722"/>
        <dbReference type="ChEBI" id="CHEBI:33737"/>
        <dbReference type="ChEBI" id="CHEBI:33738"/>
        <dbReference type="ChEBI" id="CHEBI:57844"/>
        <dbReference type="ChEBI" id="CHEBI:59789"/>
        <dbReference type="ChEBI" id="CHEBI:78809"/>
        <dbReference type="ChEBI" id="CHEBI:83100"/>
        <dbReference type="EC" id="2.8.1.8"/>
    </reaction>
</comment>
<keyword evidence="5 9" id="KW-0479">Metal-binding</keyword>
<dbReference type="GO" id="GO:0046872">
    <property type="term" value="F:metal ion binding"/>
    <property type="evidence" value="ECO:0007669"/>
    <property type="project" value="UniProtKB-KW"/>
</dbReference>
<dbReference type="Proteomes" id="UP000030665">
    <property type="component" value="Unassembled WGS sequence"/>
</dbReference>
<feature type="binding site" evidence="9">
    <location>
        <position position="335"/>
    </location>
    <ligand>
        <name>[4Fe-4S] cluster</name>
        <dbReference type="ChEBI" id="CHEBI:49883"/>
        <label>1</label>
    </ligand>
</feature>
<evidence type="ECO:0000313" key="12">
    <source>
        <dbReference type="Proteomes" id="UP000030665"/>
    </source>
</evidence>
<feature type="binding site" evidence="9">
    <location>
        <position position="120"/>
    </location>
    <ligand>
        <name>[4Fe-4S] cluster</name>
        <dbReference type="ChEBI" id="CHEBI:49883"/>
        <label>2</label>
        <note>4Fe-4S-S-AdoMet</note>
    </ligand>
</feature>
<keyword evidence="7 9" id="KW-0411">Iron-sulfur</keyword>
<protein>
    <recommendedName>
        <fullName evidence="9">Lipoyl synthase, mitochondrial</fullName>
        <ecNumber evidence="9">2.8.1.8</ecNumber>
    </recommendedName>
    <alternativeName>
        <fullName evidence="9">Lipoate synthase</fullName>
        <shortName evidence="9">LS</shortName>
        <shortName evidence="9">Lip-syn</shortName>
    </alternativeName>
    <alternativeName>
        <fullName evidence="9">Lipoic acid synthase</fullName>
    </alternativeName>
</protein>
<dbReference type="PROSITE" id="PS51918">
    <property type="entry name" value="RADICAL_SAM"/>
    <property type="match status" value="1"/>
</dbReference>
<dbReference type="SMART" id="SM00729">
    <property type="entry name" value="Elp3"/>
    <property type="match status" value="1"/>
</dbReference>
<dbReference type="STRING" id="36087.A0A077ZJN0"/>
<dbReference type="Gene3D" id="3.20.20.70">
    <property type="entry name" value="Aldolase class I"/>
    <property type="match status" value="1"/>
</dbReference>
<keyword evidence="2 9" id="KW-0004">4Fe-4S</keyword>
<dbReference type="GO" id="GO:0016992">
    <property type="term" value="F:lipoate synthase activity"/>
    <property type="evidence" value="ECO:0007669"/>
    <property type="project" value="UniProtKB-UniRule"/>
</dbReference>
<dbReference type="UniPathway" id="UPA00538">
    <property type="reaction ID" value="UER00593"/>
</dbReference>
<dbReference type="Pfam" id="PF04055">
    <property type="entry name" value="Radical_SAM"/>
    <property type="match status" value="1"/>
</dbReference>
<dbReference type="PANTHER" id="PTHR10949">
    <property type="entry name" value="LIPOYL SYNTHASE"/>
    <property type="match status" value="1"/>
</dbReference>
<dbReference type="InterPro" id="IPR006638">
    <property type="entry name" value="Elp3/MiaA/NifB-like_rSAM"/>
</dbReference>
<keyword evidence="9" id="KW-0496">Mitochondrion</keyword>
<dbReference type="InterPro" id="IPR013785">
    <property type="entry name" value="Aldolase_TIM"/>
</dbReference>
<dbReference type="GO" id="GO:0009249">
    <property type="term" value="P:protein lipoylation"/>
    <property type="evidence" value="ECO:0007669"/>
    <property type="project" value="UniProtKB-UniRule"/>
</dbReference>
<comment type="function">
    <text evidence="9">Catalyzes the radical-mediated insertion of two sulfur atoms into the C-6 and C-8 positions of the octanoyl moiety bound to the lipoyl domains of lipoate-dependent enzymes, thereby converting the octanoylated domains into lipoylated derivatives.</text>
</comment>
<dbReference type="EC" id="2.8.1.8" evidence="9"/>
<dbReference type="NCBIfam" id="TIGR00510">
    <property type="entry name" value="lipA"/>
    <property type="match status" value="1"/>
</dbReference>
<evidence type="ECO:0000256" key="8">
    <source>
        <dbReference type="ARBA" id="ARBA00047326"/>
    </source>
</evidence>